<organism evidence="2 3">
    <name type="scientific">Periplaneta americana</name>
    <name type="common">American cockroach</name>
    <name type="synonym">Blatta americana</name>
    <dbReference type="NCBI Taxonomy" id="6978"/>
    <lineage>
        <taxon>Eukaryota</taxon>
        <taxon>Metazoa</taxon>
        <taxon>Ecdysozoa</taxon>
        <taxon>Arthropoda</taxon>
        <taxon>Hexapoda</taxon>
        <taxon>Insecta</taxon>
        <taxon>Pterygota</taxon>
        <taxon>Neoptera</taxon>
        <taxon>Polyneoptera</taxon>
        <taxon>Dictyoptera</taxon>
        <taxon>Blattodea</taxon>
        <taxon>Blattoidea</taxon>
        <taxon>Blattidae</taxon>
        <taxon>Blattinae</taxon>
        <taxon>Periplaneta</taxon>
    </lineage>
</organism>
<name>A0ABQ8SLK9_PERAM</name>
<feature type="domain" description="Reverse transcriptase" evidence="1">
    <location>
        <begin position="1"/>
        <end position="191"/>
    </location>
</feature>
<evidence type="ECO:0000313" key="3">
    <source>
        <dbReference type="Proteomes" id="UP001148838"/>
    </source>
</evidence>
<evidence type="ECO:0000259" key="1">
    <source>
        <dbReference type="PROSITE" id="PS50878"/>
    </source>
</evidence>
<dbReference type="Proteomes" id="UP001148838">
    <property type="component" value="Unassembled WGS sequence"/>
</dbReference>
<dbReference type="PANTHER" id="PTHR33332">
    <property type="entry name" value="REVERSE TRANSCRIPTASE DOMAIN-CONTAINING PROTEIN"/>
    <property type="match status" value="1"/>
</dbReference>
<dbReference type="EMBL" id="JAJSOF020000025">
    <property type="protein sequence ID" value="KAJ4435044.1"/>
    <property type="molecule type" value="Genomic_DNA"/>
</dbReference>
<gene>
    <name evidence="2" type="ORF">ANN_23617</name>
</gene>
<dbReference type="Pfam" id="PF00078">
    <property type="entry name" value="RVT_1"/>
    <property type="match status" value="1"/>
</dbReference>
<protein>
    <recommendedName>
        <fullName evidence="1">Reverse transcriptase domain-containing protein</fullName>
    </recommendedName>
</protein>
<evidence type="ECO:0000313" key="2">
    <source>
        <dbReference type="EMBL" id="KAJ4435044.1"/>
    </source>
</evidence>
<accession>A0ABQ8SLK9</accession>
<dbReference type="InterPro" id="IPR043502">
    <property type="entry name" value="DNA/RNA_pol_sf"/>
</dbReference>
<reference evidence="2 3" key="1">
    <citation type="journal article" date="2022" name="Allergy">
        <title>Genome assembly and annotation of Periplaneta americana reveal a comprehensive cockroach allergen profile.</title>
        <authorList>
            <person name="Wang L."/>
            <person name="Xiong Q."/>
            <person name="Saelim N."/>
            <person name="Wang L."/>
            <person name="Nong W."/>
            <person name="Wan A.T."/>
            <person name="Shi M."/>
            <person name="Liu X."/>
            <person name="Cao Q."/>
            <person name="Hui J.H.L."/>
            <person name="Sookrung N."/>
            <person name="Leung T.F."/>
            <person name="Tungtrongchitr A."/>
            <person name="Tsui S.K.W."/>
        </authorList>
    </citation>
    <scope>NUCLEOTIDE SEQUENCE [LARGE SCALE GENOMIC DNA]</scope>
    <source>
        <strain evidence="2">PWHHKU_190912</strain>
    </source>
</reference>
<dbReference type="PROSITE" id="PS50878">
    <property type="entry name" value="RT_POL"/>
    <property type="match status" value="1"/>
</dbReference>
<keyword evidence="3" id="KW-1185">Reference proteome</keyword>
<dbReference type="SUPFAM" id="SSF56672">
    <property type="entry name" value="DNA/RNA polymerases"/>
    <property type="match status" value="1"/>
</dbReference>
<comment type="caution">
    <text evidence="2">The sequence shown here is derived from an EMBL/GenBank/DDBJ whole genome shotgun (WGS) entry which is preliminary data.</text>
</comment>
<dbReference type="InterPro" id="IPR000477">
    <property type="entry name" value="RT_dom"/>
</dbReference>
<sequence length="221" mass="25293">MSKASRLGLALRNARWFESSWGKKFSHEISTSVWDLCPSSTVMHLGSYDRSENSMKTLHLSDNTLSWMDSYLRDRQQCASLDNHFSQWRCTKAGVLQGSVLGPLLFSIYINDVSKNLQYCRYHLYADDLQLYTHSIPNTINESIDKLNCDLATWAANFGLALNPKWPPVMHVVVPDVVMLVPQQDWLLVFVVGRMMVVRRRDPCDVLIDVIVVRILQTAIC</sequence>
<proteinExistence type="predicted"/>